<dbReference type="SUPFAM" id="SSF55120">
    <property type="entry name" value="Pseudouridine synthase"/>
    <property type="match status" value="1"/>
</dbReference>
<name>A0A1M5PHI4_9FIRM</name>
<dbReference type="InterPro" id="IPR006145">
    <property type="entry name" value="PsdUridine_synth_RsuA/RluA"/>
</dbReference>
<organism evidence="9 10">
    <name type="scientific">Thermosyntropha lipolytica DSM 11003</name>
    <dbReference type="NCBI Taxonomy" id="1123382"/>
    <lineage>
        <taxon>Bacteria</taxon>
        <taxon>Bacillati</taxon>
        <taxon>Bacillota</taxon>
        <taxon>Clostridia</taxon>
        <taxon>Eubacteriales</taxon>
        <taxon>Syntrophomonadaceae</taxon>
        <taxon>Thermosyntropha</taxon>
    </lineage>
</organism>
<evidence type="ECO:0000259" key="8">
    <source>
        <dbReference type="SMART" id="SM00363"/>
    </source>
</evidence>
<dbReference type="InterPro" id="IPR020103">
    <property type="entry name" value="PsdUridine_synth_cat_dom_sf"/>
</dbReference>
<dbReference type="InterPro" id="IPR002942">
    <property type="entry name" value="S4_RNA-bd"/>
</dbReference>
<dbReference type="InterPro" id="IPR050188">
    <property type="entry name" value="RluA_PseudoU_synthase"/>
</dbReference>
<evidence type="ECO:0000256" key="6">
    <source>
        <dbReference type="PROSITE-ProRule" id="PRU00182"/>
    </source>
</evidence>
<dbReference type="NCBIfam" id="TIGR00005">
    <property type="entry name" value="rluA_subfam"/>
    <property type="match status" value="1"/>
</dbReference>
<dbReference type="EC" id="5.4.99.-" evidence="7"/>
<keyword evidence="10" id="KW-1185">Reference proteome</keyword>
<dbReference type="PROSITE" id="PS01129">
    <property type="entry name" value="PSI_RLU"/>
    <property type="match status" value="1"/>
</dbReference>
<dbReference type="Proteomes" id="UP000242329">
    <property type="component" value="Unassembled WGS sequence"/>
</dbReference>
<dbReference type="PANTHER" id="PTHR21600:SF44">
    <property type="entry name" value="RIBOSOMAL LARGE SUBUNIT PSEUDOURIDINE SYNTHASE D"/>
    <property type="match status" value="1"/>
</dbReference>
<dbReference type="PANTHER" id="PTHR21600">
    <property type="entry name" value="MITOCHONDRIAL RNA PSEUDOURIDINE SYNTHASE"/>
    <property type="match status" value="1"/>
</dbReference>
<dbReference type="InterPro" id="IPR006224">
    <property type="entry name" value="PsdUridine_synth_RluA-like_CS"/>
</dbReference>
<dbReference type="Gene3D" id="3.10.290.10">
    <property type="entry name" value="RNA-binding S4 domain"/>
    <property type="match status" value="1"/>
</dbReference>
<dbReference type="InterPro" id="IPR036986">
    <property type="entry name" value="S4_RNA-bd_sf"/>
</dbReference>
<comment type="catalytic activity">
    <reaction evidence="1 7">
        <text>a uridine in RNA = a pseudouridine in RNA</text>
        <dbReference type="Rhea" id="RHEA:48348"/>
        <dbReference type="Rhea" id="RHEA-COMP:12068"/>
        <dbReference type="Rhea" id="RHEA-COMP:12069"/>
        <dbReference type="ChEBI" id="CHEBI:65314"/>
        <dbReference type="ChEBI" id="CHEBI:65315"/>
    </reaction>
</comment>
<dbReference type="RefSeq" id="WP_073092215.1">
    <property type="nucleotide sequence ID" value="NZ_FQWY01000023.1"/>
</dbReference>
<dbReference type="CDD" id="cd00165">
    <property type="entry name" value="S4"/>
    <property type="match status" value="1"/>
</dbReference>
<dbReference type="Gene3D" id="3.30.2350.10">
    <property type="entry name" value="Pseudouridine synthase"/>
    <property type="match status" value="1"/>
</dbReference>
<evidence type="ECO:0000256" key="5">
    <source>
        <dbReference type="PIRSR" id="PIRSR606225-1"/>
    </source>
</evidence>
<dbReference type="AlphaFoldDB" id="A0A1M5PHI4"/>
<dbReference type="GO" id="GO:0120159">
    <property type="term" value="F:rRNA pseudouridine synthase activity"/>
    <property type="evidence" value="ECO:0007669"/>
    <property type="project" value="UniProtKB-ARBA"/>
</dbReference>
<accession>A0A1M5PHI4</accession>
<evidence type="ECO:0000313" key="9">
    <source>
        <dbReference type="EMBL" id="SHH01171.1"/>
    </source>
</evidence>
<evidence type="ECO:0000256" key="7">
    <source>
        <dbReference type="RuleBase" id="RU362028"/>
    </source>
</evidence>
<dbReference type="PROSITE" id="PS50889">
    <property type="entry name" value="S4"/>
    <property type="match status" value="1"/>
</dbReference>
<gene>
    <name evidence="9" type="ORF">SAMN02745221_01468</name>
</gene>
<dbReference type="GO" id="GO:0003723">
    <property type="term" value="F:RNA binding"/>
    <property type="evidence" value="ECO:0007669"/>
    <property type="project" value="UniProtKB-KW"/>
</dbReference>
<proteinExistence type="inferred from homology"/>
<dbReference type="Pfam" id="PF01479">
    <property type="entry name" value="S4"/>
    <property type="match status" value="1"/>
</dbReference>
<keyword evidence="3 6" id="KW-0694">RNA-binding</keyword>
<dbReference type="GO" id="GO:0000455">
    <property type="term" value="P:enzyme-directed rRNA pseudouridine synthesis"/>
    <property type="evidence" value="ECO:0007669"/>
    <property type="project" value="UniProtKB-ARBA"/>
</dbReference>
<evidence type="ECO:0000256" key="1">
    <source>
        <dbReference type="ARBA" id="ARBA00000073"/>
    </source>
</evidence>
<dbReference type="SMART" id="SM00363">
    <property type="entry name" value="S4"/>
    <property type="match status" value="1"/>
</dbReference>
<dbReference type="FunFam" id="3.30.2350.10:FF:000006">
    <property type="entry name" value="Pseudouridine synthase"/>
    <property type="match status" value="1"/>
</dbReference>
<comment type="function">
    <text evidence="7">Responsible for synthesis of pseudouridine from uracil.</text>
</comment>
<reference evidence="10" key="1">
    <citation type="submission" date="2016-11" db="EMBL/GenBank/DDBJ databases">
        <authorList>
            <person name="Varghese N."/>
            <person name="Submissions S."/>
        </authorList>
    </citation>
    <scope>NUCLEOTIDE SEQUENCE [LARGE SCALE GENOMIC DNA]</scope>
    <source>
        <strain evidence="10">DSM 11003</strain>
    </source>
</reference>
<protein>
    <recommendedName>
        <fullName evidence="7">Pseudouridine synthase</fullName>
        <ecNumber evidence="7">5.4.99.-</ecNumber>
    </recommendedName>
</protein>
<feature type="domain" description="RNA-binding S4" evidence="8">
    <location>
        <begin position="16"/>
        <end position="73"/>
    </location>
</feature>
<evidence type="ECO:0000313" key="10">
    <source>
        <dbReference type="Proteomes" id="UP000242329"/>
    </source>
</evidence>
<dbReference type="SUPFAM" id="SSF55174">
    <property type="entry name" value="Alpha-L RNA-binding motif"/>
    <property type="match status" value="1"/>
</dbReference>
<dbReference type="Pfam" id="PF00849">
    <property type="entry name" value="PseudoU_synth_2"/>
    <property type="match status" value="1"/>
</dbReference>
<sequence>MDSIEIIWVDEENEGERLDVFIAESIPNLSRSGVQNLIQAGKVTVDGKVKKASYKVKEGEKITVALPPPQKIEVQPQNIPLEIIYQDSDLAVINKPKNMVVHPAPGNPDHTLVNALLYHIKDLSGINGELRPGIVHRLDKDTSGVMVVAKNDRAHRILAQQIKEHTINREYTALVHGVIKENLGTIDAPIGRSKTDRKKMAVVPDGKPAISHYRVLERFANYTLVRVKLLTGRTHQIRVHFAYIKHPVVGDPLYGPAKKHLGLDSQALHASLLGFIHPSTGEYMEFTSELPEYFKQVLESLRRK</sequence>
<keyword evidence="4 7" id="KW-0413">Isomerase</keyword>
<dbReference type="STRING" id="1123382.SAMN02745221_01468"/>
<evidence type="ECO:0000256" key="4">
    <source>
        <dbReference type="ARBA" id="ARBA00023235"/>
    </source>
</evidence>
<dbReference type="OrthoDB" id="9773999at2"/>
<dbReference type="InterPro" id="IPR006225">
    <property type="entry name" value="PsdUridine_synth_RluC/D"/>
</dbReference>
<feature type="active site" evidence="5">
    <location>
        <position position="139"/>
    </location>
</feature>
<dbReference type="EMBL" id="FQWY01000023">
    <property type="protein sequence ID" value="SHH01171.1"/>
    <property type="molecule type" value="Genomic_DNA"/>
</dbReference>
<evidence type="ECO:0000256" key="3">
    <source>
        <dbReference type="ARBA" id="ARBA00022884"/>
    </source>
</evidence>
<evidence type="ECO:0000256" key="2">
    <source>
        <dbReference type="ARBA" id="ARBA00010876"/>
    </source>
</evidence>
<dbReference type="CDD" id="cd02869">
    <property type="entry name" value="PseudoU_synth_RluA_like"/>
    <property type="match status" value="1"/>
</dbReference>
<comment type="similarity">
    <text evidence="2 7">Belongs to the pseudouridine synthase RluA family.</text>
</comment>